<dbReference type="RefSeq" id="WP_162392564.1">
    <property type="nucleotide sequence ID" value="NZ_JAABOZ010000002.1"/>
</dbReference>
<dbReference type="EMBL" id="JAAGWK010000009">
    <property type="protein sequence ID" value="NEL53475.1"/>
    <property type="molecule type" value="Genomic_DNA"/>
</dbReference>
<dbReference type="GO" id="GO:0004340">
    <property type="term" value="F:glucokinase activity"/>
    <property type="evidence" value="ECO:0007669"/>
    <property type="project" value="UniProtKB-EC"/>
</dbReference>
<dbReference type="Proteomes" id="UP000470470">
    <property type="component" value="Unassembled WGS sequence"/>
</dbReference>
<evidence type="ECO:0000256" key="1">
    <source>
        <dbReference type="ARBA" id="ARBA00006479"/>
    </source>
</evidence>
<evidence type="ECO:0000256" key="4">
    <source>
        <dbReference type="ARBA" id="ARBA00022679"/>
    </source>
</evidence>
<evidence type="ECO:0000256" key="5">
    <source>
        <dbReference type="ARBA" id="ARBA00022741"/>
    </source>
</evidence>
<dbReference type="InterPro" id="IPR043129">
    <property type="entry name" value="ATPase_NBD"/>
</dbReference>
<evidence type="ECO:0000256" key="8">
    <source>
        <dbReference type="ARBA" id="ARBA00032386"/>
    </source>
</evidence>
<dbReference type="PROSITE" id="PS01125">
    <property type="entry name" value="ROK"/>
    <property type="match status" value="1"/>
</dbReference>
<evidence type="ECO:0000256" key="3">
    <source>
        <dbReference type="ARBA" id="ARBA00014701"/>
    </source>
</evidence>
<evidence type="ECO:0000256" key="9">
    <source>
        <dbReference type="SAM" id="MobiDB-lite"/>
    </source>
</evidence>
<dbReference type="GO" id="GO:0005737">
    <property type="term" value="C:cytoplasm"/>
    <property type="evidence" value="ECO:0007669"/>
    <property type="project" value="InterPro"/>
</dbReference>
<keyword evidence="4 10" id="KW-0808">Transferase</keyword>
<dbReference type="NCBIfam" id="TIGR00744">
    <property type="entry name" value="ROK_glcA_fam"/>
    <property type="match status" value="1"/>
</dbReference>
<gene>
    <name evidence="10" type="ORF">G1H19_05560</name>
</gene>
<dbReference type="InterPro" id="IPR004654">
    <property type="entry name" value="ROK_glcA"/>
</dbReference>
<dbReference type="AlphaFoldDB" id="A0A7K3WAJ0"/>
<dbReference type="EC" id="2.7.1.2" evidence="2"/>
<keyword evidence="7" id="KW-0067">ATP-binding</keyword>
<dbReference type="Pfam" id="PF00480">
    <property type="entry name" value="ROK"/>
    <property type="match status" value="1"/>
</dbReference>
<dbReference type="InterPro" id="IPR049874">
    <property type="entry name" value="ROK_cs"/>
</dbReference>
<proteinExistence type="inferred from homology"/>
<dbReference type="PANTHER" id="PTHR18964:SF173">
    <property type="entry name" value="GLUCOKINASE"/>
    <property type="match status" value="1"/>
</dbReference>
<dbReference type="PANTHER" id="PTHR18964">
    <property type="entry name" value="ROK (REPRESSOR, ORF, KINASE) FAMILY"/>
    <property type="match status" value="1"/>
</dbReference>
<comment type="caution">
    <text evidence="10">The sequence shown here is derived from an EMBL/GenBank/DDBJ whole genome shotgun (WGS) entry which is preliminary data.</text>
</comment>
<dbReference type="GO" id="GO:0006096">
    <property type="term" value="P:glycolytic process"/>
    <property type="evidence" value="ECO:0007669"/>
    <property type="project" value="InterPro"/>
</dbReference>
<keyword evidence="5" id="KW-0547">Nucleotide-binding</keyword>
<organism evidence="10 11">
    <name type="scientific">Goekera deserti</name>
    <dbReference type="NCBI Taxonomy" id="2497753"/>
    <lineage>
        <taxon>Bacteria</taxon>
        <taxon>Bacillati</taxon>
        <taxon>Actinomycetota</taxon>
        <taxon>Actinomycetes</taxon>
        <taxon>Geodermatophilales</taxon>
        <taxon>Geodermatophilaceae</taxon>
        <taxon>Goekera</taxon>
    </lineage>
</organism>
<evidence type="ECO:0000313" key="11">
    <source>
        <dbReference type="Proteomes" id="UP000470470"/>
    </source>
</evidence>
<feature type="region of interest" description="Disordered" evidence="9">
    <location>
        <begin position="337"/>
        <end position="360"/>
    </location>
</feature>
<sequence length="360" mass="36409">MSAAAGPPEPQGAGATSLPALGIDIGGTKVGGGVVAPDGTITDTARRATPGTSVSAIENAIVSVVDELAERHGGPLVGVGIGAAGWFDRTGDTVLFSPHLAWRNQTLRQDLRDRLQRPVWVGNDADAAAWAEYRYGAARGADLALMITLGTGIGGGIVMDGRLQRGAHGVAGEWGHMRVVPGGRLCACGNRGCWEQYASGTALGQTAREVARSSPAAAMLLLDRVGGDADRLTGEHVAQAAAEGDPLALELLGDVGSWLGQGIADLAAVLDPSVVVIGGGVSVLGEMVLGPARARLERALPGRGFRPGPTVVAAQLGAQAGLVGAADLVRRAEAERGLPSPAPLARTGWAPEGRSGVDPV</sequence>
<evidence type="ECO:0000313" key="10">
    <source>
        <dbReference type="EMBL" id="NEL53475.1"/>
    </source>
</evidence>
<reference evidence="10 11" key="1">
    <citation type="submission" date="2020-02" db="EMBL/GenBank/DDBJ databases">
        <title>The whole genome sequence of CPCC 205119.</title>
        <authorList>
            <person name="Jiang Z."/>
        </authorList>
    </citation>
    <scope>NUCLEOTIDE SEQUENCE [LARGE SCALE GENOMIC DNA]</scope>
    <source>
        <strain evidence="10 11">CPCC 205119</strain>
    </source>
</reference>
<evidence type="ECO:0000256" key="2">
    <source>
        <dbReference type="ARBA" id="ARBA00012323"/>
    </source>
</evidence>
<evidence type="ECO:0000256" key="6">
    <source>
        <dbReference type="ARBA" id="ARBA00022777"/>
    </source>
</evidence>
<name>A0A7K3WAJ0_9ACTN</name>
<keyword evidence="6 10" id="KW-0418">Kinase</keyword>
<comment type="similarity">
    <text evidence="1">Belongs to the ROK (NagC/XylR) family.</text>
</comment>
<accession>A0A7K3WAJ0</accession>
<keyword evidence="11" id="KW-1185">Reference proteome</keyword>
<protein>
    <recommendedName>
        <fullName evidence="3">Glucokinase</fullName>
        <ecNumber evidence="2">2.7.1.2</ecNumber>
    </recommendedName>
    <alternativeName>
        <fullName evidence="8">Glucose kinase</fullName>
    </alternativeName>
</protein>
<dbReference type="GO" id="GO:0005524">
    <property type="term" value="F:ATP binding"/>
    <property type="evidence" value="ECO:0007669"/>
    <property type="project" value="UniProtKB-KW"/>
</dbReference>
<dbReference type="Gene3D" id="3.30.420.40">
    <property type="match status" value="2"/>
</dbReference>
<evidence type="ECO:0000256" key="7">
    <source>
        <dbReference type="ARBA" id="ARBA00022840"/>
    </source>
</evidence>
<dbReference type="SUPFAM" id="SSF53067">
    <property type="entry name" value="Actin-like ATPase domain"/>
    <property type="match status" value="1"/>
</dbReference>
<dbReference type="InterPro" id="IPR000600">
    <property type="entry name" value="ROK"/>
</dbReference>